<reference evidence="1 2" key="2">
    <citation type="submission" date="2007-09" db="EMBL/GenBank/DDBJ databases">
        <authorList>
            <person name="Fulton L."/>
            <person name="Clifton S."/>
            <person name="Fulton B."/>
            <person name="Xu J."/>
            <person name="Minx P."/>
            <person name="Pepin K.H."/>
            <person name="Johnson M."/>
            <person name="Thiruvilangam P."/>
            <person name="Bhonagiri V."/>
            <person name="Nash W.E."/>
            <person name="Mardis E.R."/>
            <person name="Wilson R.K."/>
        </authorList>
    </citation>
    <scope>NUCLEOTIDE SEQUENCE [LARGE SCALE GENOMIC DNA]</scope>
    <source>
        <strain evidence="1 2">M21/2</strain>
    </source>
</reference>
<comment type="caution">
    <text evidence="1">The sequence shown here is derived from an EMBL/GenBank/DDBJ whole genome shotgun (WGS) entry which is preliminary data.</text>
</comment>
<dbReference type="HOGENOM" id="CLU_3251826_0_0_9"/>
<protein>
    <submittedName>
        <fullName evidence="1">Uncharacterized protein</fullName>
    </submittedName>
</protein>
<evidence type="ECO:0000313" key="2">
    <source>
        <dbReference type="Proteomes" id="UP000005945"/>
    </source>
</evidence>
<sequence length="42" mass="4877">MPEPEKPCAHPQTVQRSVYVSGKGPVLWRACLQLRWVSTRFH</sequence>
<name>A8S614_9FIRM</name>
<accession>A8S614</accession>
<gene>
    <name evidence="1" type="ORF">FAEPRAM212_00041</name>
</gene>
<evidence type="ECO:0000313" key="1">
    <source>
        <dbReference type="EMBL" id="EDP23153.1"/>
    </source>
</evidence>
<dbReference type="Proteomes" id="UP000005945">
    <property type="component" value="Unassembled WGS sequence"/>
</dbReference>
<reference evidence="1 2" key="1">
    <citation type="submission" date="2007-09" db="EMBL/GenBank/DDBJ databases">
        <title>Draft genome sequence of Faecalibacterium prausnitzii M21/2.</title>
        <authorList>
            <person name="Sudarsanam P."/>
            <person name="Ley R."/>
            <person name="Guruge J."/>
            <person name="Turnbaugh P.J."/>
            <person name="Mahowald M."/>
            <person name="Liep D."/>
            <person name="Gordon J."/>
        </authorList>
    </citation>
    <scope>NUCLEOTIDE SEQUENCE [LARGE SCALE GENOMIC DNA]</scope>
    <source>
        <strain evidence="1 2">M21/2</strain>
    </source>
</reference>
<dbReference type="AlphaFoldDB" id="A8S614"/>
<proteinExistence type="predicted"/>
<dbReference type="EMBL" id="ABED02000008">
    <property type="protein sequence ID" value="EDP23153.1"/>
    <property type="molecule type" value="Genomic_DNA"/>
</dbReference>
<organism evidence="1 2">
    <name type="scientific">Faecalibacterium prausnitzii M21/2</name>
    <dbReference type="NCBI Taxonomy" id="411485"/>
    <lineage>
        <taxon>Bacteria</taxon>
        <taxon>Bacillati</taxon>
        <taxon>Bacillota</taxon>
        <taxon>Clostridia</taxon>
        <taxon>Eubacteriales</taxon>
        <taxon>Oscillospiraceae</taxon>
        <taxon>Faecalibacterium</taxon>
    </lineage>
</organism>